<feature type="transmembrane region" description="Helical" evidence="8">
    <location>
        <begin position="255"/>
        <end position="274"/>
    </location>
</feature>
<evidence type="ECO:0000313" key="10">
    <source>
        <dbReference type="Proteomes" id="UP000326881"/>
    </source>
</evidence>
<organism evidence="9 10">
    <name type="scientific">Rhizobium grahamii</name>
    <dbReference type="NCBI Taxonomy" id="1120045"/>
    <lineage>
        <taxon>Bacteria</taxon>
        <taxon>Pseudomonadati</taxon>
        <taxon>Pseudomonadota</taxon>
        <taxon>Alphaproteobacteria</taxon>
        <taxon>Hyphomicrobiales</taxon>
        <taxon>Rhizobiaceae</taxon>
        <taxon>Rhizobium/Agrobacterium group</taxon>
        <taxon>Rhizobium</taxon>
    </lineage>
</organism>
<keyword evidence="2" id="KW-0813">Transport</keyword>
<keyword evidence="6 8" id="KW-1133">Transmembrane helix</keyword>
<name>A0A5Q0C3K0_9HYPH</name>
<dbReference type="EMBL" id="CP043498">
    <property type="protein sequence ID" value="QFY60478.1"/>
    <property type="molecule type" value="Genomic_DNA"/>
</dbReference>
<evidence type="ECO:0000313" key="9">
    <source>
        <dbReference type="EMBL" id="QFY60478.1"/>
    </source>
</evidence>
<keyword evidence="5 8" id="KW-0812">Transmembrane</keyword>
<dbReference type="Pfam" id="PF02653">
    <property type="entry name" value="BPD_transp_2"/>
    <property type="match status" value="1"/>
</dbReference>
<feature type="transmembrane region" description="Helical" evidence="8">
    <location>
        <begin position="164"/>
        <end position="182"/>
    </location>
</feature>
<evidence type="ECO:0000256" key="1">
    <source>
        <dbReference type="ARBA" id="ARBA00004651"/>
    </source>
</evidence>
<keyword evidence="7 8" id="KW-0472">Membrane</keyword>
<dbReference type="GO" id="GO:0022857">
    <property type="term" value="F:transmembrane transporter activity"/>
    <property type="evidence" value="ECO:0007669"/>
    <property type="project" value="InterPro"/>
</dbReference>
<dbReference type="KEGG" id="rgr:FZ934_08570"/>
<dbReference type="Proteomes" id="UP000326881">
    <property type="component" value="Chromosome"/>
</dbReference>
<sequence>MGRRTWKRRLPVSPVARDKYPAGAETRIMLNEMLRGGQEDGAGPRRLGSALAHTVAATPMLPVLVIAVATLMMVAPGFLGAANLQNMAWLFGPLLISALGITFVFLVGGIDLSIGSTLSLATVATAWTMRETGLIWPGIAAGMAIGAAVGLINGLAVAVLRFPAFVHTFGMLLILRAFAMLWTGGASLGRLPIEVLRSGRGSLFGIPNLLLIGLATMLFAHILLTRLRLGRETFLVGANERAAIYNGLRVGWVKFAAYALCGLCSGLAGVTVVLRLGSGGPVLGDNVLLMAIAAVVLGGTSIMGGEGSAWKTLTGVAVIVLLDKGLNLIGLSFYDQAIVLGAVIIFGSALSQLVNARLVGGRKA</sequence>
<feature type="transmembrane region" description="Helical" evidence="8">
    <location>
        <begin position="134"/>
        <end position="158"/>
    </location>
</feature>
<evidence type="ECO:0000256" key="2">
    <source>
        <dbReference type="ARBA" id="ARBA00022448"/>
    </source>
</evidence>
<accession>A0A5Q0C3K0</accession>
<dbReference type="CDD" id="cd06579">
    <property type="entry name" value="TM_PBP1_transp_AraH_like"/>
    <property type="match status" value="1"/>
</dbReference>
<gene>
    <name evidence="9" type="ORF">FZ934_08570</name>
</gene>
<evidence type="ECO:0000256" key="5">
    <source>
        <dbReference type="ARBA" id="ARBA00022692"/>
    </source>
</evidence>
<feature type="transmembrane region" description="Helical" evidence="8">
    <location>
        <begin position="87"/>
        <end position="114"/>
    </location>
</feature>
<proteinExistence type="predicted"/>
<dbReference type="AlphaFoldDB" id="A0A5Q0C3K0"/>
<keyword evidence="10" id="KW-1185">Reference proteome</keyword>
<dbReference type="PANTHER" id="PTHR32196">
    <property type="entry name" value="ABC TRANSPORTER PERMEASE PROTEIN YPHD-RELATED-RELATED"/>
    <property type="match status" value="1"/>
</dbReference>
<comment type="subcellular location">
    <subcellularLocation>
        <location evidence="1">Cell membrane</location>
        <topology evidence="1">Multi-pass membrane protein</topology>
    </subcellularLocation>
</comment>
<dbReference type="GO" id="GO:0005886">
    <property type="term" value="C:plasma membrane"/>
    <property type="evidence" value="ECO:0007669"/>
    <property type="project" value="UniProtKB-SubCell"/>
</dbReference>
<feature type="transmembrane region" description="Helical" evidence="8">
    <location>
        <begin position="333"/>
        <end position="354"/>
    </location>
</feature>
<evidence type="ECO:0000256" key="3">
    <source>
        <dbReference type="ARBA" id="ARBA00022475"/>
    </source>
</evidence>
<evidence type="ECO:0000256" key="4">
    <source>
        <dbReference type="ARBA" id="ARBA00022519"/>
    </source>
</evidence>
<protein>
    <submittedName>
        <fullName evidence="9">ABC transporter permease</fullName>
    </submittedName>
</protein>
<dbReference type="PANTHER" id="PTHR32196:SF21">
    <property type="entry name" value="ABC TRANSPORTER PERMEASE PROTEIN YPHD-RELATED"/>
    <property type="match status" value="1"/>
</dbReference>
<evidence type="ECO:0000256" key="7">
    <source>
        <dbReference type="ARBA" id="ARBA00023136"/>
    </source>
</evidence>
<reference evidence="9 10" key="1">
    <citation type="submission" date="2019-08" db="EMBL/GenBank/DDBJ databases">
        <title>Prosopis cineraria nodule microbiome.</title>
        <authorList>
            <person name="Ali R."/>
            <person name="Chaluvadi S.R."/>
            <person name="Wang X."/>
        </authorList>
    </citation>
    <scope>NUCLEOTIDE SEQUENCE [LARGE SCALE GENOMIC DNA]</scope>
    <source>
        <strain evidence="9 10">BG7</strain>
    </source>
</reference>
<dbReference type="OrthoDB" id="9808136at2"/>
<dbReference type="InterPro" id="IPR001851">
    <property type="entry name" value="ABC_transp_permease"/>
</dbReference>
<feature type="transmembrane region" description="Helical" evidence="8">
    <location>
        <begin position="55"/>
        <end position="75"/>
    </location>
</feature>
<feature type="transmembrane region" description="Helical" evidence="8">
    <location>
        <begin position="203"/>
        <end position="224"/>
    </location>
</feature>
<evidence type="ECO:0000256" key="6">
    <source>
        <dbReference type="ARBA" id="ARBA00022989"/>
    </source>
</evidence>
<evidence type="ECO:0000256" key="8">
    <source>
        <dbReference type="SAM" id="Phobius"/>
    </source>
</evidence>
<keyword evidence="4" id="KW-0997">Cell inner membrane</keyword>
<keyword evidence="3" id="KW-1003">Cell membrane</keyword>
<feature type="transmembrane region" description="Helical" evidence="8">
    <location>
        <begin position="286"/>
        <end position="304"/>
    </location>
</feature>